<reference evidence="1" key="1">
    <citation type="journal article" date="2019" name="bioRxiv">
        <title>The Genome of the Zebra Mussel, Dreissena polymorpha: A Resource for Invasive Species Research.</title>
        <authorList>
            <person name="McCartney M.A."/>
            <person name="Auch B."/>
            <person name="Kono T."/>
            <person name="Mallez S."/>
            <person name="Zhang Y."/>
            <person name="Obille A."/>
            <person name="Becker A."/>
            <person name="Abrahante J.E."/>
            <person name="Garbe J."/>
            <person name="Badalamenti J.P."/>
            <person name="Herman A."/>
            <person name="Mangelson H."/>
            <person name="Liachko I."/>
            <person name="Sullivan S."/>
            <person name="Sone E.D."/>
            <person name="Koren S."/>
            <person name="Silverstein K.A.T."/>
            <person name="Beckman K.B."/>
            <person name="Gohl D.M."/>
        </authorList>
    </citation>
    <scope>NUCLEOTIDE SEQUENCE</scope>
    <source>
        <strain evidence="1">Duluth1</strain>
        <tissue evidence="1">Whole animal</tissue>
    </source>
</reference>
<organism evidence="1 2">
    <name type="scientific">Dreissena polymorpha</name>
    <name type="common">Zebra mussel</name>
    <name type="synonym">Mytilus polymorpha</name>
    <dbReference type="NCBI Taxonomy" id="45954"/>
    <lineage>
        <taxon>Eukaryota</taxon>
        <taxon>Metazoa</taxon>
        <taxon>Spiralia</taxon>
        <taxon>Lophotrochozoa</taxon>
        <taxon>Mollusca</taxon>
        <taxon>Bivalvia</taxon>
        <taxon>Autobranchia</taxon>
        <taxon>Heteroconchia</taxon>
        <taxon>Euheterodonta</taxon>
        <taxon>Imparidentia</taxon>
        <taxon>Neoheterodontei</taxon>
        <taxon>Myida</taxon>
        <taxon>Dreissenoidea</taxon>
        <taxon>Dreissenidae</taxon>
        <taxon>Dreissena</taxon>
    </lineage>
</organism>
<gene>
    <name evidence="1" type="ORF">DPMN_117926</name>
</gene>
<evidence type="ECO:0000313" key="1">
    <source>
        <dbReference type="EMBL" id="KAH3816410.1"/>
    </source>
</evidence>
<dbReference type="EMBL" id="JAIWYP010000005">
    <property type="protein sequence ID" value="KAH3816410.1"/>
    <property type="molecule type" value="Genomic_DNA"/>
</dbReference>
<accession>A0A9D4JLE5</accession>
<comment type="caution">
    <text evidence="1">The sequence shown here is derived from an EMBL/GenBank/DDBJ whole genome shotgun (WGS) entry which is preliminary data.</text>
</comment>
<reference evidence="1" key="2">
    <citation type="submission" date="2020-11" db="EMBL/GenBank/DDBJ databases">
        <authorList>
            <person name="McCartney M.A."/>
            <person name="Auch B."/>
            <person name="Kono T."/>
            <person name="Mallez S."/>
            <person name="Becker A."/>
            <person name="Gohl D.M."/>
            <person name="Silverstein K.A.T."/>
            <person name="Koren S."/>
            <person name="Bechman K.B."/>
            <person name="Herman A."/>
            <person name="Abrahante J.E."/>
            <person name="Garbe J."/>
        </authorList>
    </citation>
    <scope>NUCLEOTIDE SEQUENCE</scope>
    <source>
        <strain evidence="1">Duluth1</strain>
        <tissue evidence="1">Whole animal</tissue>
    </source>
</reference>
<dbReference type="AlphaFoldDB" id="A0A9D4JLE5"/>
<proteinExistence type="predicted"/>
<evidence type="ECO:0000313" key="2">
    <source>
        <dbReference type="Proteomes" id="UP000828390"/>
    </source>
</evidence>
<keyword evidence="2" id="KW-1185">Reference proteome</keyword>
<sequence>MVQCFSCTQGDFINHGGSGGSKSEPGGPGTVYIHKLPDYVNGVAPAGFQDNRTLYLNNKGYEPKNPYRYHNCSHCIITQNDGNRIEMFVAFFIPKM</sequence>
<dbReference type="Proteomes" id="UP000828390">
    <property type="component" value="Unassembled WGS sequence"/>
</dbReference>
<protein>
    <submittedName>
        <fullName evidence="1">Uncharacterized protein</fullName>
    </submittedName>
</protein>
<name>A0A9D4JLE5_DREPO</name>